<dbReference type="GO" id="GO:0009252">
    <property type="term" value="P:peptidoglycan biosynthetic process"/>
    <property type="evidence" value="ECO:0007669"/>
    <property type="project" value="UniProtKB-KW"/>
</dbReference>
<keyword evidence="3 8" id="KW-0812">Transmembrane</keyword>
<organism evidence="9">
    <name type="scientific">marine metagenome</name>
    <dbReference type="NCBI Taxonomy" id="408172"/>
    <lineage>
        <taxon>unclassified sequences</taxon>
        <taxon>metagenomes</taxon>
        <taxon>ecological metagenomes</taxon>
    </lineage>
</organism>
<dbReference type="PANTHER" id="PTHR47019:SF1">
    <property type="entry name" value="LIPID II FLIPPASE MURJ"/>
    <property type="match status" value="1"/>
</dbReference>
<feature type="transmembrane region" description="Helical" evidence="8">
    <location>
        <begin position="86"/>
        <end position="111"/>
    </location>
</feature>
<accession>A0A382IGA0</accession>
<dbReference type="EMBL" id="UINC01066838">
    <property type="protein sequence ID" value="SVB97933.1"/>
    <property type="molecule type" value="Genomic_DNA"/>
</dbReference>
<feature type="transmembrane region" description="Helical" evidence="8">
    <location>
        <begin position="227"/>
        <end position="254"/>
    </location>
</feature>
<dbReference type="GO" id="GO:0008360">
    <property type="term" value="P:regulation of cell shape"/>
    <property type="evidence" value="ECO:0007669"/>
    <property type="project" value="UniProtKB-KW"/>
</dbReference>
<dbReference type="NCBIfam" id="TIGR01695">
    <property type="entry name" value="murJ_mviN"/>
    <property type="match status" value="1"/>
</dbReference>
<evidence type="ECO:0000313" key="9">
    <source>
        <dbReference type="EMBL" id="SVB97933.1"/>
    </source>
</evidence>
<dbReference type="Pfam" id="PF03023">
    <property type="entry name" value="MurJ"/>
    <property type="match status" value="1"/>
</dbReference>
<dbReference type="HAMAP" id="MF_02078">
    <property type="entry name" value="MurJ_MviN"/>
    <property type="match status" value="1"/>
</dbReference>
<evidence type="ECO:0000256" key="1">
    <source>
        <dbReference type="ARBA" id="ARBA00004651"/>
    </source>
</evidence>
<gene>
    <name evidence="9" type="ORF">METZ01_LOCUS250787</name>
</gene>
<dbReference type="InterPro" id="IPR004268">
    <property type="entry name" value="MurJ"/>
</dbReference>
<protein>
    <recommendedName>
        <fullName evidence="10">Polysaccharide biosynthesis protein C-terminal domain-containing protein</fullName>
    </recommendedName>
</protein>
<name>A0A382IGA0_9ZZZZ</name>
<evidence type="ECO:0000256" key="5">
    <source>
        <dbReference type="ARBA" id="ARBA00022984"/>
    </source>
</evidence>
<keyword evidence="6 8" id="KW-1133">Transmembrane helix</keyword>
<feature type="transmembrane region" description="Helical" evidence="8">
    <location>
        <begin position="149"/>
        <end position="171"/>
    </location>
</feature>
<evidence type="ECO:0000256" key="3">
    <source>
        <dbReference type="ARBA" id="ARBA00022692"/>
    </source>
</evidence>
<evidence type="ECO:0000256" key="2">
    <source>
        <dbReference type="ARBA" id="ARBA00022475"/>
    </source>
</evidence>
<dbReference type="PRINTS" id="PR01806">
    <property type="entry name" value="VIRFACTRMVIN"/>
</dbReference>
<evidence type="ECO:0008006" key="10">
    <source>
        <dbReference type="Google" id="ProtNLM"/>
    </source>
</evidence>
<feature type="non-terminal residue" evidence="9">
    <location>
        <position position="438"/>
    </location>
</feature>
<feature type="transmembrane region" description="Helical" evidence="8">
    <location>
        <begin position="412"/>
        <end position="434"/>
    </location>
</feature>
<feature type="transmembrane region" description="Helical" evidence="8">
    <location>
        <begin position="387"/>
        <end position="406"/>
    </location>
</feature>
<dbReference type="GO" id="GO:0015648">
    <property type="term" value="F:lipid-linked peptidoglycan transporter activity"/>
    <property type="evidence" value="ECO:0007669"/>
    <property type="project" value="TreeGrafter"/>
</dbReference>
<evidence type="ECO:0000256" key="6">
    <source>
        <dbReference type="ARBA" id="ARBA00022989"/>
    </source>
</evidence>
<evidence type="ECO:0000256" key="7">
    <source>
        <dbReference type="ARBA" id="ARBA00023136"/>
    </source>
</evidence>
<keyword evidence="2" id="KW-1003">Cell membrane</keyword>
<dbReference type="CDD" id="cd13123">
    <property type="entry name" value="MATE_MurJ_like"/>
    <property type="match status" value="1"/>
</dbReference>
<feature type="transmembrane region" description="Helical" evidence="8">
    <location>
        <begin position="274"/>
        <end position="293"/>
    </location>
</feature>
<evidence type="ECO:0000256" key="4">
    <source>
        <dbReference type="ARBA" id="ARBA00022960"/>
    </source>
</evidence>
<proteinExistence type="inferred from homology"/>
<comment type="subcellular location">
    <subcellularLocation>
        <location evidence="1">Cell membrane</location>
        <topology evidence="1">Multi-pass membrane protein</topology>
    </subcellularLocation>
</comment>
<dbReference type="GO" id="GO:0034204">
    <property type="term" value="P:lipid translocation"/>
    <property type="evidence" value="ECO:0007669"/>
    <property type="project" value="TreeGrafter"/>
</dbReference>
<feature type="transmembrane region" description="Helical" evidence="8">
    <location>
        <begin position="183"/>
        <end position="206"/>
    </location>
</feature>
<evidence type="ECO:0000256" key="8">
    <source>
        <dbReference type="SAM" id="Phobius"/>
    </source>
</evidence>
<feature type="transmembrane region" description="Helical" evidence="8">
    <location>
        <begin position="314"/>
        <end position="333"/>
    </location>
</feature>
<feature type="transmembrane region" description="Helical" evidence="8">
    <location>
        <begin position="353"/>
        <end position="375"/>
    </location>
</feature>
<sequence>MLKSSGAMAGATLLSRLLGMVRVMVYARFMGDGAIASAFVYAFQIPNLFRRLLGEGALTAAFIPLFKTKEKNEGDKAMWHTANAVVSALVVLSALVIGVVMLGLSAALMWGEFDTHTELMLKLLRVVFPYMLLVCLAAVFMGMLNSRGYFFIPAMGATLLNVVMIATVLFVAPHWGEDLGEQIFALAFGVLVAGVAQAGFQLPYLFREGYRPRWVTPWRNDSVREVVRKMIPATIGVAAFQFNIIITQTLAFWIERSSGSKIVASFEYAVRLMELPQGVFGVSLATFLLPTLAGLAAEKQFPEFRDNLRRAMGYLFFVNTLAAVMLMVLAGPMVRLLFEHGAFTADSTRRASFALMCLAPSLLTYSSVNVMARAFYALGDTKVPMQISAVSLCINVAVLVPLVFMFPKGYQAGALGVANAISSFVNVGLLSYALKRKM</sequence>
<keyword evidence="7 8" id="KW-0472">Membrane</keyword>
<dbReference type="GO" id="GO:0005886">
    <property type="term" value="C:plasma membrane"/>
    <property type="evidence" value="ECO:0007669"/>
    <property type="project" value="UniProtKB-SubCell"/>
</dbReference>
<dbReference type="InterPro" id="IPR051050">
    <property type="entry name" value="Lipid_II_flippase_MurJ/MviN"/>
</dbReference>
<dbReference type="AlphaFoldDB" id="A0A382IGA0"/>
<keyword evidence="4" id="KW-0133">Cell shape</keyword>
<dbReference type="PANTHER" id="PTHR47019">
    <property type="entry name" value="LIPID II FLIPPASE MURJ"/>
    <property type="match status" value="1"/>
</dbReference>
<keyword evidence="5" id="KW-0573">Peptidoglycan synthesis</keyword>
<feature type="transmembrane region" description="Helical" evidence="8">
    <location>
        <begin position="123"/>
        <end position="142"/>
    </location>
</feature>
<reference evidence="9" key="1">
    <citation type="submission" date="2018-05" db="EMBL/GenBank/DDBJ databases">
        <authorList>
            <person name="Lanie J.A."/>
            <person name="Ng W.-L."/>
            <person name="Kazmierczak K.M."/>
            <person name="Andrzejewski T.M."/>
            <person name="Davidsen T.M."/>
            <person name="Wayne K.J."/>
            <person name="Tettelin H."/>
            <person name="Glass J.I."/>
            <person name="Rusch D."/>
            <person name="Podicherti R."/>
            <person name="Tsui H.-C.T."/>
            <person name="Winkler M.E."/>
        </authorList>
    </citation>
    <scope>NUCLEOTIDE SEQUENCE</scope>
</reference>